<comment type="caution">
    <text evidence="1">The sequence shown here is derived from an EMBL/GenBank/DDBJ whole genome shotgun (WGS) entry which is preliminary data.</text>
</comment>
<dbReference type="EMBL" id="NBNE01008019">
    <property type="protein sequence ID" value="OWY99958.1"/>
    <property type="molecule type" value="Genomic_DNA"/>
</dbReference>
<reference evidence="2" key="1">
    <citation type="submission" date="2017-03" db="EMBL/GenBank/DDBJ databases">
        <title>Phytopthora megakarya and P. palmivora, two closely related causual agents of cacao black pod achieved similar genome size and gene model numbers by different mechanisms.</title>
        <authorList>
            <person name="Ali S."/>
            <person name="Shao J."/>
            <person name="Larry D.J."/>
            <person name="Kronmiller B."/>
            <person name="Shen D."/>
            <person name="Strem M.D."/>
            <person name="Melnick R.L."/>
            <person name="Guiltinan M.J."/>
            <person name="Tyler B.M."/>
            <person name="Meinhardt L.W."/>
            <person name="Bailey B.A."/>
        </authorList>
    </citation>
    <scope>NUCLEOTIDE SEQUENCE [LARGE SCALE GENOMIC DNA]</scope>
    <source>
        <strain evidence="2">zdho120</strain>
    </source>
</reference>
<keyword evidence="2" id="KW-1185">Reference proteome</keyword>
<name>A0A225V4P5_9STRA</name>
<organism evidence="1 2">
    <name type="scientific">Phytophthora megakarya</name>
    <dbReference type="NCBI Taxonomy" id="4795"/>
    <lineage>
        <taxon>Eukaryota</taxon>
        <taxon>Sar</taxon>
        <taxon>Stramenopiles</taxon>
        <taxon>Oomycota</taxon>
        <taxon>Peronosporomycetes</taxon>
        <taxon>Peronosporales</taxon>
        <taxon>Peronosporaceae</taxon>
        <taxon>Phytophthora</taxon>
    </lineage>
</organism>
<dbReference type="AlphaFoldDB" id="A0A225V4P5"/>
<dbReference type="Proteomes" id="UP000198211">
    <property type="component" value="Unassembled WGS sequence"/>
</dbReference>
<evidence type="ECO:0000313" key="2">
    <source>
        <dbReference type="Proteomes" id="UP000198211"/>
    </source>
</evidence>
<evidence type="ECO:0000313" key="1">
    <source>
        <dbReference type="EMBL" id="OWY99958.1"/>
    </source>
</evidence>
<accession>A0A225V4P5</accession>
<proteinExistence type="predicted"/>
<sequence>MALAPVSWDAPPAYNGPDVHLVGVPASVAALRSGAKVFSGLGGLEVLLCFESLDSTDLHDLDTLMGGDIADCLPFLRPRVAPVSLAAEVSSIAGQRELAALLAESNGTLSSETLVVCDNFDNMRREWTAISEAARQAAERRADEHVLDVNALVDFLMENKPKINVMFNWMRLAALLHHFAEDTPISEVREAFPKTRQWRFGLRFFKFKTS</sequence>
<protein>
    <submittedName>
        <fullName evidence="1">Uncharacterized protein</fullName>
    </submittedName>
</protein>
<gene>
    <name evidence="1" type="ORF">PHMEG_00028954</name>
</gene>